<proteinExistence type="predicted"/>
<gene>
    <name evidence="1" type="ORF">ACEZ3G_08810</name>
</gene>
<protein>
    <submittedName>
        <fullName evidence="1">Uncharacterized protein</fullName>
    </submittedName>
</protein>
<organism evidence="1 2">
    <name type="scientific">Meishania litoralis</name>
    <dbReference type="NCBI Taxonomy" id="3434685"/>
    <lineage>
        <taxon>Bacteria</taxon>
        <taxon>Pseudomonadati</taxon>
        <taxon>Bacteroidota</taxon>
        <taxon>Flavobacteriia</taxon>
        <taxon>Flavobacteriales</taxon>
        <taxon>Flavobacteriaceae</taxon>
        <taxon>Meishania</taxon>
    </lineage>
</organism>
<evidence type="ECO:0000313" key="1">
    <source>
        <dbReference type="EMBL" id="MFH6603575.1"/>
    </source>
</evidence>
<reference evidence="1" key="1">
    <citation type="submission" date="2024-09" db="EMBL/GenBank/DDBJ databases">
        <authorList>
            <person name="Liu J."/>
        </authorList>
    </citation>
    <scope>NUCLEOTIDE SEQUENCE</scope>
    <source>
        <strain evidence="1">NBU2967</strain>
    </source>
</reference>
<accession>A0ACC7LK11</accession>
<dbReference type="EMBL" id="JBHFPV010000001">
    <property type="protein sequence ID" value="MFH6603575.1"/>
    <property type="molecule type" value="Genomic_DNA"/>
</dbReference>
<dbReference type="Proteomes" id="UP001595191">
    <property type="component" value="Unassembled WGS sequence"/>
</dbReference>
<sequence>MVEHSFHPQNLDGLPSTFQIETKKEKEMLENRFKLIEEVLEKRIFEVGAENGEHPSLVPSLCVKYHDNKLFFASSNRHAVPFPLGRLPLPENMGNYVSTRFVCKTT</sequence>
<comment type="caution">
    <text evidence="1">The sequence shown here is derived from an EMBL/GenBank/DDBJ whole genome shotgun (WGS) entry which is preliminary data.</text>
</comment>
<evidence type="ECO:0000313" key="2">
    <source>
        <dbReference type="Proteomes" id="UP001595191"/>
    </source>
</evidence>
<name>A0ACC7LK11_9FLAO</name>
<keyword evidence="2" id="KW-1185">Reference proteome</keyword>